<name>A0AAN7WFX8_ELEMC</name>
<keyword evidence="3" id="KW-1185">Reference proteome</keyword>
<comment type="caution">
    <text evidence="2">The sequence shown here is derived from an EMBL/GenBank/DDBJ whole genome shotgun (WGS) entry which is preliminary data.</text>
</comment>
<reference evidence="2 3" key="2">
    <citation type="journal article" date="2023" name="Mol. Biol. Evol.">
        <title>Genomics of Secondarily Temperate Adaptation in the Only Non-Antarctic Icefish.</title>
        <authorList>
            <person name="Rivera-Colon A.G."/>
            <person name="Rayamajhi N."/>
            <person name="Minhas B.F."/>
            <person name="Madrigal G."/>
            <person name="Bilyk K.T."/>
            <person name="Yoon V."/>
            <person name="Hune M."/>
            <person name="Gregory S."/>
            <person name="Cheng C.H.C."/>
            <person name="Catchen J.M."/>
        </authorList>
    </citation>
    <scope>NUCLEOTIDE SEQUENCE [LARGE SCALE GENOMIC DNA]</scope>
    <source>
        <strain evidence="2">JMC-PN-2008</strain>
    </source>
</reference>
<feature type="region of interest" description="Disordered" evidence="1">
    <location>
        <begin position="19"/>
        <end position="39"/>
    </location>
</feature>
<evidence type="ECO:0000313" key="3">
    <source>
        <dbReference type="Proteomes" id="UP001346869"/>
    </source>
</evidence>
<sequence length="67" mass="7400">MNATECSLVQGVHMDLPPEKTSRVSLHSSQGLHSPLSRDGMEDMICRERTASAASWSARSLEVLRVF</sequence>
<feature type="compositionally biased region" description="Polar residues" evidence="1">
    <location>
        <begin position="23"/>
        <end position="32"/>
    </location>
</feature>
<organism evidence="2 3">
    <name type="scientific">Eleginops maclovinus</name>
    <name type="common">Patagonian blennie</name>
    <name type="synonym">Eleginus maclovinus</name>
    <dbReference type="NCBI Taxonomy" id="56733"/>
    <lineage>
        <taxon>Eukaryota</taxon>
        <taxon>Metazoa</taxon>
        <taxon>Chordata</taxon>
        <taxon>Craniata</taxon>
        <taxon>Vertebrata</taxon>
        <taxon>Euteleostomi</taxon>
        <taxon>Actinopterygii</taxon>
        <taxon>Neopterygii</taxon>
        <taxon>Teleostei</taxon>
        <taxon>Neoteleostei</taxon>
        <taxon>Acanthomorphata</taxon>
        <taxon>Eupercaria</taxon>
        <taxon>Perciformes</taxon>
        <taxon>Notothenioidei</taxon>
        <taxon>Eleginopidae</taxon>
        <taxon>Eleginops</taxon>
    </lineage>
</organism>
<accession>A0AAN7WFX8</accession>
<reference evidence="2 3" key="1">
    <citation type="journal article" date="2023" name="Genes (Basel)">
        <title>Chromosome-Level Genome Assembly and Circadian Gene Repertoire of the Patagonia Blennie Eleginops maclovinus-The Closest Ancestral Proxy of Antarctic Cryonotothenioids.</title>
        <authorList>
            <person name="Cheng C.C."/>
            <person name="Rivera-Colon A.G."/>
            <person name="Minhas B.F."/>
            <person name="Wilson L."/>
            <person name="Rayamajhi N."/>
            <person name="Vargas-Chacoff L."/>
            <person name="Catchen J.M."/>
        </authorList>
    </citation>
    <scope>NUCLEOTIDE SEQUENCE [LARGE SCALE GENOMIC DNA]</scope>
    <source>
        <strain evidence="2">JMC-PN-2008</strain>
    </source>
</reference>
<protein>
    <submittedName>
        <fullName evidence="2">Uncharacterized protein</fullName>
    </submittedName>
</protein>
<dbReference type="Proteomes" id="UP001346869">
    <property type="component" value="Unassembled WGS sequence"/>
</dbReference>
<evidence type="ECO:0000256" key="1">
    <source>
        <dbReference type="SAM" id="MobiDB-lite"/>
    </source>
</evidence>
<dbReference type="EMBL" id="JAUZQC010000025">
    <property type="protein sequence ID" value="KAK5848718.1"/>
    <property type="molecule type" value="Genomic_DNA"/>
</dbReference>
<evidence type="ECO:0000313" key="2">
    <source>
        <dbReference type="EMBL" id="KAK5848718.1"/>
    </source>
</evidence>
<dbReference type="AlphaFoldDB" id="A0AAN7WFX8"/>
<gene>
    <name evidence="2" type="ORF">PBY51_006310</name>
</gene>
<proteinExistence type="predicted"/>